<evidence type="ECO:0000256" key="1">
    <source>
        <dbReference type="ARBA" id="ARBA00004651"/>
    </source>
</evidence>
<dbReference type="OrthoDB" id="376964at2157"/>
<feature type="transmembrane region" description="Helical" evidence="6">
    <location>
        <begin position="42"/>
        <end position="62"/>
    </location>
</feature>
<keyword evidence="2" id="KW-1003">Cell membrane</keyword>
<dbReference type="SMR" id="A0A401HA42"/>
<comment type="caution">
    <text evidence="7">The sequence shown here is derived from an EMBL/GenBank/DDBJ whole genome shotgun (WGS) entry which is preliminary data.</text>
</comment>
<protein>
    <submittedName>
        <fullName evidence="7">Heme-copper oxidase subunit 4</fullName>
    </submittedName>
</protein>
<proteinExistence type="predicted"/>
<keyword evidence="3 6" id="KW-0812">Transmembrane</keyword>
<evidence type="ECO:0000256" key="2">
    <source>
        <dbReference type="ARBA" id="ARBA00022475"/>
    </source>
</evidence>
<dbReference type="RefSeq" id="WP_010865980.1">
    <property type="nucleotide sequence ID" value="NZ_BDMD01000051.1"/>
</dbReference>
<feature type="transmembrane region" description="Helical" evidence="6">
    <location>
        <begin position="74"/>
        <end position="101"/>
    </location>
</feature>
<dbReference type="Proteomes" id="UP000291213">
    <property type="component" value="Unassembled WGS sequence"/>
</dbReference>
<keyword evidence="5 6" id="KW-0472">Membrane</keyword>
<evidence type="ECO:0000256" key="3">
    <source>
        <dbReference type="ARBA" id="ARBA00022692"/>
    </source>
</evidence>
<gene>
    <name evidence="7" type="ORF">apy_09890</name>
</gene>
<reference evidence="7 8" key="1">
    <citation type="submission" date="2017-02" db="EMBL/GenBank/DDBJ databases">
        <title>isolation and characterization of a novel temperate virus Aeropyrum globular virus 1 infecting hyperthermophilic archaeon Aeropyrum.</title>
        <authorList>
            <person name="Yumiya M."/>
            <person name="Yoshida T."/>
            <person name="Sako Y."/>
        </authorList>
    </citation>
    <scope>NUCLEOTIDE SEQUENCE [LARGE SCALE GENOMIC DNA]</scope>
    <source>
        <strain evidence="7 8">YK1-12-2013</strain>
    </source>
</reference>
<dbReference type="Pfam" id="PF03626">
    <property type="entry name" value="COX4_pro"/>
    <property type="match status" value="1"/>
</dbReference>
<name>A0A401HA42_AERPX</name>
<sequence>MASGGGFEDLAREAAKYFGVWIVLVASAVAEVYLVLEGIARNPFVFVLAVALFQSSLIALFFQHLRDEPIIIRGITVSGAVLIAILIISAVTSVLTCTPYFPG</sequence>
<dbReference type="EMBL" id="BDMD01000051">
    <property type="protein sequence ID" value="GBF09264.1"/>
    <property type="molecule type" value="Genomic_DNA"/>
</dbReference>
<keyword evidence="4 6" id="KW-1133">Transmembrane helix</keyword>
<dbReference type="InterPro" id="IPR005171">
    <property type="entry name" value="Cyt_c_oxidase_su4_prok"/>
</dbReference>
<comment type="subcellular location">
    <subcellularLocation>
        <location evidence="1">Cell membrane</location>
        <topology evidence="1">Multi-pass membrane protein</topology>
    </subcellularLocation>
</comment>
<evidence type="ECO:0000256" key="4">
    <source>
        <dbReference type="ARBA" id="ARBA00022989"/>
    </source>
</evidence>
<evidence type="ECO:0000256" key="6">
    <source>
        <dbReference type="SAM" id="Phobius"/>
    </source>
</evidence>
<evidence type="ECO:0000256" key="5">
    <source>
        <dbReference type="ARBA" id="ARBA00023136"/>
    </source>
</evidence>
<dbReference type="GeneID" id="43496821"/>
<dbReference type="GO" id="GO:0005886">
    <property type="term" value="C:plasma membrane"/>
    <property type="evidence" value="ECO:0007669"/>
    <property type="project" value="UniProtKB-SubCell"/>
</dbReference>
<evidence type="ECO:0000313" key="8">
    <source>
        <dbReference type="Proteomes" id="UP000291213"/>
    </source>
</evidence>
<organism evidence="7 8">
    <name type="scientific">Aeropyrum pernix</name>
    <dbReference type="NCBI Taxonomy" id="56636"/>
    <lineage>
        <taxon>Archaea</taxon>
        <taxon>Thermoproteota</taxon>
        <taxon>Thermoprotei</taxon>
        <taxon>Desulfurococcales</taxon>
        <taxon>Desulfurococcaceae</taxon>
        <taxon>Aeropyrum</taxon>
    </lineage>
</organism>
<feature type="transmembrane region" description="Helical" evidence="6">
    <location>
        <begin position="17"/>
        <end position="36"/>
    </location>
</feature>
<accession>A0A401HA42</accession>
<evidence type="ECO:0000313" key="7">
    <source>
        <dbReference type="EMBL" id="GBF09264.1"/>
    </source>
</evidence>
<dbReference type="AlphaFoldDB" id="A0A401HA42"/>